<evidence type="ECO:0000256" key="5">
    <source>
        <dbReference type="ARBA" id="ARBA00022679"/>
    </source>
</evidence>
<keyword evidence="7 9" id="KW-0418">Kinase</keyword>
<keyword evidence="9" id="KW-0324">Glycolysis</keyword>
<feature type="binding site" evidence="9 10">
    <location>
        <begin position="62"/>
        <end position="65"/>
    </location>
    <ligand>
        <name>substrate</name>
    </ligand>
</feature>
<evidence type="ECO:0000256" key="10">
    <source>
        <dbReference type="PIRSR" id="PIRSR000724-1"/>
    </source>
</evidence>
<dbReference type="PANTHER" id="PTHR11406">
    <property type="entry name" value="PHOSPHOGLYCERATE KINASE"/>
    <property type="match status" value="1"/>
</dbReference>
<accession>A0A1V0N2E1</accession>
<dbReference type="GeneID" id="31675908"/>
<comment type="subunit">
    <text evidence="9">Monomer.</text>
</comment>
<comment type="catalytic activity">
    <reaction evidence="1 9 12">
        <text>(2R)-3-phosphoglycerate + ATP = (2R)-3-phospho-glyceroyl phosphate + ADP</text>
        <dbReference type="Rhea" id="RHEA:14801"/>
        <dbReference type="ChEBI" id="CHEBI:30616"/>
        <dbReference type="ChEBI" id="CHEBI:57604"/>
        <dbReference type="ChEBI" id="CHEBI:58272"/>
        <dbReference type="ChEBI" id="CHEBI:456216"/>
        <dbReference type="EC" id="2.7.2.3"/>
    </reaction>
</comment>
<dbReference type="GO" id="GO:0006096">
    <property type="term" value="P:glycolytic process"/>
    <property type="evidence" value="ECO:0007669"/>
    <property type="project" value="UniProtKB-UniRule"/>
</dbReference>
<dbReference type="AlphaFoldDB" id="A0A1V0N2E1"/>
<proteinExistence type="inferred from homology"/>
<keyword evidence="8 9" id="KW-0067">ATP-binding</keyword>
<keyword evidence="5 9" id="KW-0808">Transferase</keyword>
<feature type="binding site" evidence="9">
    <location>
        <position position="160"/>
    </location>
    <ligand>
        <name>substrate</name>
    </ligand>
</feature>
<dbReference type="InterPro" id="IPR001576">
    <property type="entry name" value="Phosphoglycerate_kinase"/>
</dbReference>
<feature type="binding site" evidence="9 11">
    <location>
        <position position="335"/>
    </location>
    <ligand>
        <name>ATP</name>
        <dbReference type="ChEBI" id="CHEBI:30616"/>
    </ligand>
</feature>
<dbReference type="InterPro" id="IPR015824">
    <property type="entry name" value="Phosphoglycerate_kinase_N"/>
</dbReference>
<dbReference type="FunFam" id="3.40.50.1260:FF:000006">
    <property type="entry name" value="Phosphoglycerate kinase"/>
    <property type="match status" value="1"/>
</dbReference>
<evidence type="ECO:0000256" key="11">
    <source>
        <dbReference type="PIRSR" id="PIRSR000724-2"/>
    </source>
</evidence>
<evidence type="ECO:0000256" key="6">
    <source>
        <dbReference type="ARBA" id="ARBA00022741"/>
    </source>
</evidence>
<evidence type="ECO:0000313" key="14">
    <source>
        <dbReference type="Proteomes" id="UP000192050"/>
    </source>
</evidence>
<comment type="pathway">
    <text evidence="9">Carbohydrate degradation; glycolysis; pyruvate from D-glyceraldehyde 3-phosphate: step 2/5.</text>
</comment>
<organism evidence="13 14">
    <name type="scientific">Ferroplasma acidiphilum</name>
    <dbReference type="NCBI Taxonomy" id="74969"/>
    <lineage>
        <taxon>Archaea</taxon>
        <taxon>Methanobacteriati</taxon>
        <taxon>Thermoplasmatota</taxon>
        <taxon>Thermoplasmata</taxon>
        <taxon>Thermoplasmatales</taxon>
        <taxon>Ferroplasmaceae</taxon>
        <taxon>Ferroplasma</taxon>
    </lineage>
</organism>
<keyword evidence="9" id="KW-0963">Cytoplasm</keyword>
<evidence type="ECO:0000256" key="8">
    <source>
        <dbReference type="ARBA" id="ARBA00022840"/>
    </source>
</evidence>
<evidence type="ECO:0000256" key="4">
    <source>
        <dbReference type="ARBA" id="ARBA00016471"/>
    </source>
</evidence>
<dbReference type="KEGG" id="fai:FAD_0399"/>
<evidence type="ECO:0000256" key="3">
    <source>
        <dbReference type="ARBA" id="ARBA00013061"/>
    </source>
</evidence>
<protein>
    <recommendedName>
        <fullName evidence="4 9">Phosphoglycerate kinase</fullName>
        <ecNumber evidence="3 9">2.7.2.3</ecNumber>
    </recommendedName>
</protein>
<dbReference type="Proteomes" id="UP000192050">
    <property type="component" value="Chromosome"/>
</dbReference>
<dbReference type="GO" id="GO:0005829">
    <property type="term" value="C:cytosol"/>
    <property type="evidence" value="ECO:0007669"/>
    <property type="project" value="TreeGrafter"/>
</dbReference>
<comment type="similarity">
    <text evidence="2 9 12">Belongs to the phosphoglycerate kinase family.</text>
</comment>
<dbReference type="PIRSF" id="PIRSF000724">
    <property type="entry name" value="Pgk"/>
    <property type="match status" value="1"/>
</dbReference>
<evidence type="ECO:0000256" key="2">
    <source>
        <dbReference type="ARBA" id="ARBA00008982"/>
    </source>
</evidence>
<feature type="binding site" evidence="9 10">
    <location>
        <begin position="24"/>
        <end position="26"/>
    </location>
    <ligand>
        <name>substrate</name>
    </ligand>
</feature>
<dbReference type="GO" id="GO:0004618">
    <property type="term" value="F:phosphoglycerate kinase activity"/>
    <property type="evidence" value="ECO:0007669"/>
    <property type="project" value="UniProtKB-UniRule"/>
</dbReference>
<comment type="caution">
    <text evidence="9">Lacks conserved residue(s) required for the propagation of feature annotation.</text>
</comment>
<dbReference type="OrthoDB" id="6575at2157"/>
<dbReference type="Pfam" id="PF00162">
    <property type="entry name" value="PGK"/>
    <property type="match status" value="1"/>
</dbReference>
<feature type="binding site" evidence="9">
    <location>
        <position position="41"/>
    </location>
    <ligand>
        <name>substrate</name>
    </ligand>
</feature>
<dbReference type="RefSeq" id="WP_081141569.1">
    <property type="nucleotide sequence ID" value="NZ_CP015363.1"/>
</dbReference>
<dbReference type="UniPathway" id="UPA00109">
    <property type="reaction ID" value="UER00185"/>
</dbReference>
<feature type="binding site" evidence="9">
    <location>
        <begin position="361"/>
        <end position="364"/>
    </location>
    <ligand>
        <name>ATP</name>
        <dbReference type="ChEBI" id="CHEBI:30616"/>
    </ligand>
</feature>
<dbReference type="EMBL" id="CP015363">
    <property type="protein sequence ID" value="ARD84320.1"/>
    <property type="molecule type" value="Genomic_DNA"/>
</dbReference>
<evidence type="ECO:0000256" key="12">
    <source>
        <dbReference type="RuleBase" id="RU000532"/>
    </source>
</evidence>
<keyword evidence="14" id="KW-1185">Reference proteome</keyword>
<feature type="binding site" evidence="10">
    <location>
        <position position="41"/>
    </location>
    <ligand>
        <name>(2R)-3-phosphoglycerate</name>
        <dbReference type="ChEBI" id="CHEBI:58272"/>
    </ligand>
</feature>
<evidence type="ECO:0000256" key="7">
    <source>
        <dbReference type="ARBA" id="ARBA00022777"/>
    </source>
</evidence>
<dbReference type="Gene3D" id="3.40.50.1260">
    <property type="entry name" value="Phosphoglycerate kinase, N-terminal domain"/>
    <property type="match status" value="2"/>
</dbReference>
<comment type="subcellular location">
    <subcellularLocation>
        <location evidence="9">Cytoplasm</location>
    </subcellularLocation>
</comment>
<gene>
    <name evidence="9 13" type="primary">pgk</name>
    <name evidence="13" type="ORF">FAD_0399</name>
</gene>
<evidence type="ECO:0000256" key="1">
    <source>
        <dbReference type="ARBA" id="ARBA00000642"/>
    </source>
</evidence>
<dbReference type="InterPro" id="IPR036043">
    <property type="entry name" value="Phosphoglycerate_kinase_sf"/>
</dbReference>
<name>A0A1V0N2E1_9ARCH</name>
<dbReference type="GO" id="GO:0043531">
    <property type="term" value="F:ADP binding"/>
    <property type="evidence" value="ECO:0007669"/>
    <property type="project" value="TreeGrafter"/>
</dbReference>
<dbReference type="HAMAP" id="MF_00145">
    <property type="entry name" value="Phosphoglyc_kinase"/>
    <property type="match status" value="1"/>
</dbReference>
<keyword evidence="6 9" id="KW-0547">Nucleotide-binding</keyword>
<dbReference type="GO" id="GO:0005524">
    <property type="term" value="F:ATP binding"/>
    <property type="evidence" value="ECO:0007669"/>
    <property type="project" value="UniProtKB-KW"/>
</dbReference>
<reference evidence="13 14" key="1">
    <citation type="submission" date="2011-10" db="EMBL/GenBank/DDBJ databases">
        <title>Metabolic and evolutionary patterns in the extreme acidophile Ferroplasma acidiphilum.</title>
        <authorList>
            <person name="Golyshina O.V."/>
            <person name="Kozyavkin S.A."/>
            <person name="Tatusov R.L."/>
            <person name="Slesarev A.I."/>
            <person name="Golyshin P.N."/>
        </authorList>
    </citation>
    <scope>NUCLEOTIDE SEQUENCE [LARGE SCALE GENOMIC DNA]</scope>
    <source>
        <strain evidence="14">Y</strain>
    </source>
</reference>
<dbReference type="SUPFAM" id="SSF53748">
    <property type="entry name" value="Phosphoglycerate kinase"/>
    <property type="match status" value="1"/>
</dbReference>
<dbReference type="PRINTS" id="PR00477">
    <property type="entry name" value="PHGLYCKINASE"/>
</dbReference>
<evidence type="ECO:0000256" key="9">
    <source>
        <dbReference type="HAMAP-Rule" id="MF_00145"/>
    </source>
</evidence>
<feature type="binding site" evidence="9">
    <location>
        <position position="119"/>
    </location>
    <ligand>
        <name>substrate</name>
    </ligand>
</feature>
<dbReference type="STRING" id="74969.FAD_0399"/>
<feature type="binding site" evidence="10">
    <location>
        <position position="160"/>
    </location>
    <ligand>
        <name>(2R)-3-phosphoglycerate</name>
        <dbReference type="ChEBI" id="CHEBI:58272"/>
    </ligand>
</feature>
<evidence type="ECO:0000313" key="13">
    <source>
        <dbReference type="EMBL" id="ARD84320.1"/>
    </source>
</evidence>
<dbReference type="GO" id="GO:0006094">
    <property type="term" value="P:gluconeogenesis"/>
    <property type="evidence" value="ECO:0007669"/>
    <property type="project" value="TreeGrafter"/>
</dbReference>
<feature type="binding site" evidence="10">
    <location>
        <position position="119"/>
    </location>
    <ligand>
        <name>(2R)-3-phosphoglycerate</name>
        <dbReference type="ChEBI" id="CHEBI:58272"/>
    </ligand>
</feature>
<dbReference type="EC" id="2.7.2.3" evidence="3 9"/>
<dbReference type="PANTHER" id="PTHR11406:SF23">
    <property type="entry name" value="PHOSPHOGLYCERATE KINASE 1, CHLOROPLASTIC-RELATED"/>
    <property type="match status" value="1"/>
</dbReference>
<sequence>MDRSPFYTMDDFDFNGKRVYLRIDINSPINPITGEVVDDTRFIHYLRTINELKNSKVVIIAHQGRPGDSDFVSLRQHAGHLGRLLGRDVLFVDSLIGSAVETAIRNMKNGDIIMLENSRFYSEEILIKDDGTAQKNTFIVRNLSKLFDYFIIDAFPAIHRDQTTLTGFKDIKPNIAGRLMETEIKSIDRFMNSKSHPKLAIMGGAKIRDAIKVTGPFLEKGIVDNIIFGGVAANIFLWASGIDIGKRNMEFIEKQDKNYKKLLEECKSLLSRFSDRIYLPEDFMLNPLQTEIKTGEKVQDDQLLADIGFESIKTFSSIIEKAKNIFLNGPMGMYEINEYSLGTREIFNAVSQSPASKIVGGGHTINAINEFGLSDSMGYISTGGGALINYLSGEPIPVIDSLVYNRKKFGGN</sequence>